<dbReference type="AlphaFoldDB" id="A0A6J6B601"/>
<sequence length="324" mass="36122">MSSFAELDTDAQVALLTEHATEVLKHYELGEVTEIESINHEYNSTFAVRCADGTRYALRININSPRSAANALAELELINHLRGNTDLNFASPIANKSGDFFTEVANDAIGKPLLSVLFSWLEGEELGDEPTQEQNFALGAAMAKMHDAAAGFELSEGAELPNLRDVLWLTDNLLTTEVSKLSAEDKSLVQSALNKIDGVVEGLFERDSVRLIHADMHGWNLMWHDGALSVFDFDDCGIGLPIQDLYTALYYLDTAEQDAALKAGYASVRPIPEHTEFEAKALLLQRRIILLNYLFETSTPEHREILPKYTVETMRRINEFLENS</sequence>
<evidence type="ECO:0000259" key="2">
    <source>
        <dbReference type="Pfam" id="PF01636"/>
    </source>
</evidence>
<proteinExistence type="inferred from homology"/>
<dbReference type="Gene3D" id="3.30.200.20">
    <property type="entry name" value="Phosphorylase Kinase, domain 1"/>
    <property type="match status" value="1"/>
</dbReference>
<dbReference type="InterPro" id="IPR011009">
    <property type="entry name" value="Kinase-like_dom_sf"/>
</dbReference>
<dbReference type="Pfam" id="PF01636">
    <property type="entry name" value="APH"/>
    <property type="match status" value="1"/>
</dbReference>
<dbReference type="EMBL" id="CAEZSH010000026">
    <property type="protein sequence ID" value="CAB4534512.1"/>
    <property type="molecule type" value="Genomic_DNA"/>
</dbReference>
<comment type="similarity">
    <text evidence="1">Belongs to the pseudomonas-type ThrB family.</text>
</comment>
<dbReference type="GO" id="GO:0004413">
    <property type="term" value="F:homoserine kinase activity"/>
    <property type="evidence" value="ECO:0007669"/>
    <property type="project" value="TreeGrafter"/>
</dbReference>
<dbReference type="PANTHER" id="PTHR21064:SF6">
    <property type="entry name" value="AMINOGLYCOSIDE PHOSPHOTRANSFERASE DOMAIN-CONTAINING PROTEIN"/>
    <property type="match status" value="1"/>
</dbReference>
<dbReference type="SUPFAM" id="SSF56112">
    <property type="entry name" value="Protein kinase-like (PK-like)"/>
    <property type="match status" value="1"/>
</dbReference>
<reference evidence="3" key="1">
    <citation type="submission" date="2020-05" db="EMBL/GenBank/DDBJ databases">
        <authorList>
            <person name="Chiriac C."/>
            <person name="Salcher M."/>
            <person name="Ghai R."/>
            <person name="Kavagutti S V."/>
        </authorList>
    </citation>
    <scope>NUCLEOTIDE SEQUENCE</scope>
</reference>
<protein>
    <submittedName>
        <fullName evidence="3">Unannotated protein</fullName>
    </submittedName>
</protein>
<gene>
    <name evidence="3" type="ORF">UFOPK1410_00358</name>
</gene>
<name>A0A6J6B601_9ZZZZ</name>
<dbReference type="Gene3D" id="3.90.1200.10">
    <property type="match status" value="1"/>
</dbReference>
<dbReference type="GO" id="GO:0009088">
    <property type="term" value="P:threonine biosynthetic process"/>
    <property type="evidence" value="ECO:0007669"/>
    <property type="project" value="TreeGrafter"/>
</dbReference>
<dbReference type="InterPro" id="IPR002575">
    <property type="entry name" value="Aminoglycoside_PTrfase"/>
</dbReference>
<organism evidence="3">
    <name type="scientific">freshwater metagenome</name>
    <dbReference type="NCBI Taxonomy" id="449393"/>
    <lineage>
        <taxon>unclassified sequences</taxon>
        <taxon>metagenomes</taxon>
        <taxon>ecological metagenomes</taxon>
    </lineage>
</organism>
<dbReference type="InterPro" id="IPR050249">
    <property type="entry name" value="Pseudomonas-type_ThrB"/>
</dbReference>
<dbReference type="PANTHER" id="PTHR21064">
    <property type="entry name" value="AMINOGLYCOSIDE PHOSPHOTRANSFERASE DOMAIN-CONTAINING PROTEIN-RELATED"/>
    <property type="match status" value="1"/>
</dbReference>
<evidence type="ECO:0000256" key="1">
    <source>
        <dbReference type="ARBA" id="ARBA00038240"/>
    </source>
</evidence>
<accession>A0A6J6B601</accession>
<evidence type="ECO:0000313" key="3">
    <source>
        <dbReference type="EMBL" id="CAB4534512.1"/>
    </source>
</evidence>
<feature type="domain" description="Aminoglycoside phosphotransferase" evidence="2">
    <location>
        <begin position="38"/>
        <end position="266"/>
    </location>
</feature>